<name>A0A951PDY2_9CYAN</name>
<protein>
    <submittedName>
        <fullName evidence="1">Uncharacterized protein</fullName>
    </submittedName>
</protein>
<evidence type="ECO:0000313" key="1">
    <source>
        <dbReference type="EMBL" id="MBW4467906.1"/>
    </source>
</evidence>
<dbReference type="InterPro" id="IPR010985">
    <property type="entry name" value="Ribbon_hlx_hlx"/>
</dbReference>
<dbReference type="Proteomes" id="UP000707356">
    <property type="component" value="Unassembled WGS sequence"/>
</dbReference>
<accession>A0A951PDY2</accession>
<reference evidence="1" key="2">
    <citation type="journal article" date="2022" name="Microbiol. Resour. Announc.">
        <title>Metagenome Sequencing to Explore Phylogenomics of Terrestrial Cyanobacteria.</title>
        <authorList>
            <person name="Ward R.D."/>
            <person name="Stajich J.E."/>
            <person name="Johansen J.R."/>
            <person name="Huntemann M."/>
            <person name="Clum A."/>
            <person name="Foster B."/>
            <person name="Foster B."/>
            <person name="Roux S."/>
            <person name="Palaniappan K."/>
            <person name="Varghese N."/>
            <person name="Mukherjee S."/>
            <person name="Reddy T.B.K."/>
            <person name="Daum C."/>
            <person name="Copeland A."/>
            <person name="Chen I.A."/>
            <person name="Ivanova N.N."/>
            <person name="Kyrpides N.C."/>
            <person name="Shapiro N."/>
            <person name="Eloe-Fadrosh E.A."/>
            <person name="Pietrasiak N."/>
        </authorList>
    </citation>
    <scope>NUCLEOTIDE SEQUENCE</scope>
    <source>
        <strain evidence="1">GSE-TBD4-15B</strain>
    </source>
</reference>
<evidence type="ECO:0000313" key="2">
    <source>
        <dbReference type="Proteomes" id="UP000707356"/>
    </source>
</evidence>
<comment type="caution">
    <text evidence="1">The sequence shown here is derived from an EMBL/GenBank/DDBJ whole genome shotgun (WGS) entry which is preliminary data.</text>
</comment>
<dbReference type="SUPFAM" id="SSF47598">
    <property type="entry name" value="Ribbon-helix-helix"/>
    <property type="match status" value="1"/>
</dbReference>
<dbReference type="AlphaFoldDB" id="A0A951PDY2"/>
<sequence length="89" mass="9983">MPLEQFGMGENDLRAKISSGGWIMADKKAQIRVYLPSDTDKILKILAAVKESSVNALVNEAVEHWLEETGQQDVIKRLNLDELSDLQTE</sequence>
<dbReference type="Gene3D" id="1.10.1220.10">
    <property type="entry name" value="Met repressor-like"/>
    <property type="match status" value="1"/>
</dbReference>
<dbReference type="EMBL" id="JAHHHV010000082">
    <property type="protein sequence ID" value="MBW4467906.1"/>
    <property type="molecule type" value="Genomic_DNA"/>
</dbReference>
<organism evidence="1 2">
    <name type="scientific">Pegethrix bostrychoides GSE-TBD4-15B</name>
    <dbReference type="NCBI Taxonomy" id="2839662"/>
    <lineage>
        <taxon>Bacteria</taxon>
        <taxon>Bacillati</taxon>
        <taxon>Cyanobacteriota</taxon>
        <taxon>Cyanophyceae</taxon>
        <taxon>Oculatellales</taxon>
        <taxon>Oculatellaceae</taxon>
        <taxon>Pegethrix</taxon>
    </lineage>
</organism>
<reference evidence="1" key="1">
    <citation type="submission" date="2021-05" db="EMBL/GenBank/DDBJ databases">
        <authorList>
            <person name="Pietrasiak N."/>
            <person name="Ward R."/>
            <person name="Stajich J.E."/>
            <person name="Kurbessoian T."/>
        </authorList>
    </citation>
    <scope>NUCLEOTIDE SEQUENCE</scope>
    <source>
        <strain evidence="1">GSE-TBD4-15B</strain>
    </source>
</reference>
<gene>
    <name evidence="1" type="ORF">KME07_20970</name>
</gene>
<proteinExistence type="predicted"/>
<dbReference type="InterPro" id="IPR013321">
    <property type="entry name" value="Arc_rbn_hlx_hlx"/>
</dbReference>
<dbReference type="GO" id="GO:0006355">
    <property type="term" value="P:regulation of DNA-templated transcription"/>
    <property type="evidence" value="ECO:0007669"/>
    <property type="project" value="InterPro"/>
</dbReference>